<feature type="domain" description="Ubiquitin-like protease family profile" evidence="4">
    <location>
        <begin position="184"/>
        <end position="365"/>
    </location>
</feature>
<evidence type="ECO:0000313" key="6">
    <source>
        <dbReference type="Proteomes" id="UP001428341"/>
    </source>
</evidence>
<name>A0AAP0M005_9ROSI</name>
<dbReference type="EMBL" id="JBCGBO010000006">
    <property type="protein sequence ID" value="KAK9192771.1"/>
    <property type="molecule type" value="Genomic_DNA"/>
</dbReference>
<dbReference type="Pfam" id="PF02902">
    <property type="entry name" value="Peptidase_C48"/>
    <property type="match status" value="1"/>
</dbReference>
<reference evidence="5 6" key="1">
    <citation type="submission" date="2024-05" db="EMBL/GenBank/DDBJ databases">
        <title>Haplotype-resolved chromosome-level genome assembly of Huyou (Citrus changshanensis).</title>
        <authorList>
            <person name="Miao C."/>
            <person name="Chen W."/>
            <person name="Wu Y."/>
            <person name="Wang L."/>
            <person name="Zhao S."/>
            <person name="Grierson D."/>
            <person name="Xu C."/>
            <person name="Chen K."/>
        </authorList>
    </citation>
    <scope>NUCLEOTIDE SEQUENCE [LARGE SCALE GENOMIC DNA]</scope>
    <source>
        <strain evidence="5">01-14</strain>
        <tissue evidence="5">Leaf</tissue>
    </source>
</reference>
<dbReference type="InterPro" id="IPR003653">
    <property type="entry name" value="Peptidase_C48_C"/>
</dbReference>
<dbReference type="PROSITE" id="PS50600">
    <property type="entry name" value="ULP_PROTEASE"/>
    <property type="match status" value="1"/>
</dbReference>
<comment type="similarity">
    <text evidence="1">Belongs to the peptidase C48 family.</text>
</comment>
<sequence length="444" mass="50192">MCQLLFFNSIVYGGVRRDRSICPVALWNVVEIKRLLKWIEKKGGYKSTRLAVIESLTGGRPPGGGSYTCSDEECISGVNRYEWTAAPLIAQGNAFQAAHTCSLSKGVIGNIDIEGSSILCFVNNASAAESPQSCSDQNKHLSRHYRAGPFVVPMSLHSEEIMLLEYIMAEDLEKWETLVKTKRNCLSRKTIMSLAPRRVINSEVISTLSEMLSEFQLFNGTTGHISWFLSVLDMANVAGDDRLLEMWLRNIASNNQCCSYKESCDRIVVPICDGIGHWYLLVVIILELRAEIWDPLASCMTTNLFLMEVHRILQCLDVVLNNERANFCAGGIIFSTCEVSHPSLKAKDLHAVDCGLYVCLLMKQLHLRQRPLIEMRCNSDAERSSLILQLVHFRENLVKEKVMESATSYRRHREAFVTVGEGEIKKQQRRNRLKSKKMGHGQRR</sequence>
<comment type="caution">
    <text evidence="5">The sequence shown here is derived from an EMBL/GenBank/DDBJ whole genome shotgun (WGS) entry which is preliminary data.</text>
</comment>
<gene>
    <name evidence="5" type="ORF">WN944_003464</name>
</gene>
<evidence type="ECO:0000313" key="5">
    <source>
        <dbReference type="EMBL" id="KAK9192771.1"/>
    </source>
</evidence>
<evidence type="ECO:0000256" key="3">
    <source>
        <dbReference type="ARBA" id="ARBA00022801"/>
    </source>
</evidence>
<dbReference type="Proteomes" id="UP001428341">
    <property type="component" value="Unassembled WGS sequence"/>
</dbReference>
<dbReference type="AlphaFoldDB" id="A0AAP0M005"/>
<dbReference type="Gene3D" id="3.40.395.10">
    <property type="entry name" value="Adenoviral Proteinase, Chain A"/>
    <property type="match status" value="1"/>
</dbReference>
<dbReference type="SUPFAM" id="SSF54001">
    <property type="entry name" value="Cysteine proteinases"/>
    <property type="match status" value="1"/>
</dbReference>
<evidence type="ECO:0000256" key="2">
    <source>
        <dbReference type="ARBA" id="ARBA00022670"/>
    </source>
</evidence>
<organism evidence="5 6">
    <name type="scientific">Citrus x changshan-huyou</name>
    <dbReference type="NCBI Taxonomy" id="2935761"/>
    <lineage>
        <taxon>Eukaryota</taxon>
        <taxon>Viridiplantae</taxon>
        <taxon>Streptophyta</taxon>
        <taxon>Embryophyta</taxon>
        <taxon>Tracheophyta</taxon>
        <taxon>Spermatophyta</taxon>
        <taxon>Magnoliopsida</taxon>
        <taxon>eudicotyledons</taxon>
        <taxon>Gunneridae</taxon>
        <taxon>Pentapetalae</taxon>
        <taxon>rosids</taxon>
        <taxon>malvids</taxon>
        <taxon>Sapindales</taxon>
        <taxon>Rutaceae</taxon>
        <taxon>Aurantioideae</taxon>
        <taxon>Citrus</taxon>
    </lineage>
</organism>
<evidence type="ECO:0000259" key="4">
    <source>
        <dbReference type="PROSITE" id="PS50600"/>
    </source>
</evidence>
<evidence type="ECO:0000256" key="1">
    <source>
        <dbReference type="ARBA" id="ARBA00005234"/>
    </source>
</evidence>
<keyword evidence="3" id="KW-0378">Hydrolase</keyword>
<accession>A0AAP0M005</accession>
<keyword evidence="2" id="KW-0645">Protease</keyword>
<protein>
    <recommendedName>
        <fullName evidence="4">Ubiquitin-like protease family profile domain-containing protein</fullName>
    </recommendedName>
</protein>
<proteinExistence type="inferred from homology"/>
<dbReference type="InterPro" id="IPR038765">
    <property type="entry name" value="Papain-like_cys_pep_sf"/>
</dbReference>
<dbReference type="GO" id="GO:0008234">
    <property type="term" value="F:cysteine-type peptidase activity"/>
    <property type="evidence" value="ECO:0007669"/>
    <property type="project" value="InterPro"/>
</dbReference>
<dbReference type="GO" id="GO:0006508">
    <property type="term" value="P:proteolysis"/>
    <property type="evidence" value="ECO:0007669"/>
    <property type="project" value="UniProtKB-KW"/>
</dbReference>
<keyword evidence="6" id="KW-1185">Reference proteome</keyword>